<evidence type="ECO:0008006" key="3">
    <source>
        <dbReference type="Google" id="ProtNLM"/>
    </source>
</evidence>
<keyword evidence="2" id="KW-1185">Reference proteome</keyword>
<protein>
    <recommendedName>
        <fullName evidence="3">Secreted protein</fullName>
    </recommendedName>
</protein>
<comment type="caution">
    <text evidence="1">The sequence shown here is derived from an EMBL/GenBank/DDBJ whole genome shotgun (WGS) entry which is preliminary data.</text>
</comment>
<reference evidence="1 2" key="1">
    <citation type="submission" date="2024-01" db="EMBL/GenBank/DDBJ databases">
        <title>The complete chloroplast genome sequence of Lithospermum erythrorhizon: insights into the phylogenetic relationship among Boraginaceae species and the maternal lineages of purple gromwells.</title>
        <authorList>
            <person name="Okada T."/>
            <person name="Watanabe K."/>
        </authorList>
    </citation>
    <scope>NUCLEOTIDE SEQUENCE [LARGE SCALE GENOMIC DNA]</scope>
</reference>
<gene>
    <name evidence="1" type="ORF">LIER_28536</name>
</gene>
<dbReference type="Proteomes" id="UP001454036">
    <property type="component" value="Unassembled WGS sequence"/>
</dbReference>
<organism evidence="1 2">
    <name type="scientific">Lithospermum erythrorhizon</name>
    <name type="common">Purple gromwell</name>
    <name type="synonym">Lithospermum officinale var. erythrorhizon</name>
    <dbReference type="NCBI Taxonomy" id="34254"/>
    <lineage>
        <taxon>Eukaryota</taxon>
        <taxon>Viridiplantae</taxon>
        <taxon>Streptophyta</taxon>
        <taxon>Embryophyta</taxon>
        <taxon>Tracheophyta</taxon>
        <taxon>Spermatophyta</taxon>
        <taxon>Magnoliopsida</taxon>
        <taxon>eudicotyledons</taxon>
        <taxon>Gunneridae</taxon>
        <taxon>Pentapetalae</taxon>
        <taxon>asterids</taxon>
        <taxon>lamiids</taxon>
        <taxon>Boraginales</taxon>
        <taxon>Boraginaceae</taxon>
        <taxon>Boraginoideae</taxon>
        <taxon>Lithospermeae</taxon>
        <taxon>Lithospermum</taxon>
    </lineage>
</organism>
<dbReference type="AlphaFoldDB" id="A0AAV3RM05"/>
<proteinExistence type="predicted"/>
<evidence type="ECO:0000313" key="1">
    <source>
        <dbReference type="EMBL" id="GAA0175347.1"/>
    </source>
</evidence>
<evidence type="ECO:0000313" key="2">
    <source>
        <dbReference type="Proteomes" id="UP001454036"/>
    </source>
</evidence>
<sequence>MSLRSAFSSSTCFSKSALLLPPASHLAERAGGGIFRVNCRMMRGHILDDNSILSYESSERLRLRRWRVCLPLPPVPGGAQSTLLKTSSS</sequence>
<dbReference type="EMBL" id="BAABME010009540">
    <property type="protein sequence ID" value="GAA0175347.1"/>
    <property type="molecule type" value="Genomic_DNA"/>
</dbReference>
<accession>A0AAV3RM05</accession>
<name>A0AAV3RM05_LITER</name>